<feature type="domain" description="Calcineurin-like phosphoesterase" evidence="3">
    <location>
        <begin position="1"/>
        <end position="145"/>
    </location>
</feature>
<dbReference type="Gene3D" id="3.60.21.10">
    <property type="match status" value="1"/>
</dbReference>
<dbReference type="InterPro" id="IPR000979">
    <property type="entry name" value="Phosphodiesterase_MJ0936/Vps29"/>
</dbReference>
<dbReference type="EMBL" id="JXKH01000002">
    <property type="protein sequence ID" value="OJG19390.1"/>
    <property type="molecule type" value="Genomic_DNA"/>
</dbReference>
<dbReference type="SUPFAM" id="SSF56300">
    <property type="entry name" value="Metallo-dependent phosphatases"/>
    <property type="match status" value="1"/>
</dbReference>
<accession>A0A1L8RHZ3</accession>
<dbReference type="InterPro" id="IPR041802">
    <property type="entry name" value="MPP_YfcE"/>
</dbReference>
<comment type="cofactor">
    <cofactor evidence="2">
        <name>a divalent metal cation</name>
        <dbReference type="ChEBI" id="CHEBI:60240"/>
    </cofactor>
</comment>
<dbReference type="Proteomes" id="UP000181884">
    <property type="component" value="Unassembled WGS sequence"/>
</dbReference>
<dbReference type="AlphaFoldDB" id="A0A1L8RHZ3"/>
<dbReference type="CDD" id="cd00841">
    <property type="entry name" value="MPP_YfcE"/>
    <property type="match status" value="1"/>
</dbReference>
<sequence>MRYLIVSDNHGDREILVKLFEEYRGKVDAIFHCGDSELMLDDPVWEGVTVVRGNCDYQGDFPIEQVKQVGEDTIYITHGHLKNVRFGLMQLMNAAAENDANIVFFGHTHMIGCEVVKGRLFLNPGSISQPRGPLQFQAYAIVDSEADHYDIQYYGRDFQPLPDLHFSLAKD</sequence>
<dbReference type="NCBIfam" id="TIGR00040">
    <property type="entry name" value="yfcE"/>
    <property type="match status" value="1"/>
</dbReference>
<dbReference type="RefSeq" id="WP_067389937.1">
    <property type="nucleotide sequence ID" value="NZ_JXKH01000002.1"/>
</dbReference>
<evidence type="ECO:0000313" key="5">
    <source>
        <dbReference type="Proteomes" id="UP000181884"/>
    </source>
</evidence>
<evidence type="ECO:0000259" key="3">
    <source>
        <dbReference type="Pfam" id="PF12850"/>
    </source>
</evidence>
<dbReference type="STRING" id="214095.RU97_GL000961"/>
<keyword evidence="5" id="KW-1185">Reference proteome</keyword>
<dbReference type="Pfam" id="PF12850">
    <property type="entry name" value="Metallophos_2"/>
    <property type="match status" value="1"/>
</dbReference>
<name>A0A1L8RHZ3_9ENTE</name>
<evidence type="ECO:0000256" key="1">
    <source>
        <dbReference type="ARBA" id="ARBA00008950"/>
    </source>
</evidence>
<gene>
    <name evidence="4" type="ORF">RU97_GL000961</name>
</gene>
<organism evidence="4 5">
    <name type="scientific">Enterococcus canis</name>
    <dbReference type="NCBI Taxonomy" id="214095"/>
    <lineage>
        <taxon>Bacteria</taxon>
        <taxon>Bacillati</taxon>
        <taxon>Bacillota</taxon>
        <taxon>Bacilli</taxon>
        <taxon>Lactobacillales</taxon>
        <taxon>Enterococcaceae</taxon>
        <taxon>Enterococcus</taxon>
    </lineage>
</organism>
<keyword evidence="2" id="KW-0479">Metal-binding</keyword>
<dbReference type="GO" id="GO:0016787">
    <property type="term" value="F:hydrolase activity"/>
    <property type="evidence" value="ECO:0007669"/>
    <property type="project" value="UniProtKB-UniRule"/>
</dbReference>
<dbReference type="GO" id="GO:0046872">
    <property type="term" value="F:metal ion binding"/>
    <property type="evidence" value="ECO:0007669"/>
    <property type="project" value="UniProtKB-KW"/>
</dbReference>
<dbReference type="PANTHER" id="PTHR11124">
    <property type="entry name" value="VACUOLAR SORTING PROTEIN VPS29"/>
    <property type="match status" value="1"/>
</dbReference>
<comment type="caution">
    <text evidence="4">The sequence shown here is derived from an EMBL/GenBank/DDBJ whole genome shotgun (WGS) entry which is preliminary data.</text>
</comment>
<comment type="similarity">
    <text evidence="1 2">Belongs to the metallophosphoesterase superfamily. YfcE family.</text>
</comment>
<evidence type="ECO:0000313" key="4">
    <source>
        <dbReference type="EMBL" id="OJG19390.1"/>
    </source>
</evidence>
<dbReference type="InterPro" id="IPR024654">
    <property type="entry name" value="Calcineurin-like_PHP_lpxH"/>
</dbReference>
<dbReference type="EC" id="3.1.4.-" evidence="2"/>
<dbReference type="InterPro" id="IPR029052">
    <property type="entry name" value="Metallo-depent_PP-like"/>
</dbReference>
<reference evidence="4 5" key="1">
    <citation type="submission" date="2014-12" db="EMBL/GenBank/DDBJ databases">
        <title>Draft genome sequences of 29 type strains of Enterococci.</title>
        <authorList>
            <person name="Zhong Z."/>
            <person name="Sun Z."/>
            <person name="Liu W."/>
            <person name="Zhang W."/>
            <person name="Zhang H."/>
        </authorList>
    </citation>
    <scope>NUCLEOTIDE SEQUENCE [LARGE SCALE GENOMIC DNA]</scope>
    <source>
        <strain evidence="4 5">DSM 17029</strain>
    </source>
</reference>
<evidence type="ECO:0000256" key="2">
    <source>
        <dbReference type="RuleBase" id="RU362039"/>
    </source>
</evidence>
<protein>
    <recommendedName>
        <fullName evidence="2">Phosphoesterase</fullName>
        <ecNumber evidence="2">3.1.4.-</ecNumber>
    </recommendedName>
</protein>
<proteinExistence type="inferred from homology"/>